<evidence type="ECO:0000313" key="2">
    <source>
        <dbReference type="Proteomes" id="UP000297194"/>
    </source>
</evidence>
<organism evidence="1 2">
    <name type="scientific">Mythimna unipuncta nucleopolyhedrovirus</name>
    <dbReference type="NCBI Taxonomy" id="447897"/>
    <lineage>
        <taxon>Viruses</taxon>
        <taxon>Viruses incertae sedis</taxon>
        <taxon>Naldaviricetes</taxon>
        <taxon>Lefavirales</taxon>
        <taxon>Baculoviridae</taxon>
        <taxon>Alphabaculovirus</taxon>
    </lineage>
</organism>
<protein>
    <recommendedName>
        <fullName evidence="3">AC117</fullName>
    </recommendedName>
</protein>
<evidence type="ECO:0008006" key="3">
    <source>
        <dbReference type="Google" id="ProtNLM"/>
    </source>
</evidence>
<evidence type="ECO:0000313" key="1">
    <source>
        <dbReference type="EMBL" id="AUV65319.1"/>
    </source>
</evidence>
<dbReference type="RefSeq" id="YP_009666712.1">
    <property type="nucleotide sequence ID" value="NC_043530.1"/>
</dbReference>
<sequence>MKLITFVMSITNRSNLEQDAIYETYLRHFDVIDAVMCLSGDCLAVCVSAADPSNRPRSFVEFQCQKRHLLNIVDTHDDAQVLLDRMYDIVEEYNANIYQDVR</sequence>
<dbReference type="EMBL" id="MF375894">
    <property type="protein sequence ID" value="AUV65319.1"/>
    <property type="molecule type" value="Genomic_DNA"/>
</dbReference>
<dbReference type="InterPro" id="IPR012428">
    <property type="entry name" value="AcMNPV_Orf117"/>
</dbReference>
<dbReference type="KEGG" id="vg:40526992"/>
<dbReference type="Pfam" id="PF07785">
    <property type="entry name" value="DUF1623"/>
    <property type="match status" value="1"/>
</dbReference>
<dbReference type="GeneID" id="40526992"/>
<name>A0A2K9VS76_9ABAC</name>
<keyword evidence="2" id="KW-1185">Reference proteome</keyword>
<reference evidence="1" key="1">
    <citation type="journal article" date="2017" name="Virus Genes">
        <title>The complete genome sequence of a third distinct baculovirus isolated from the true armyworm, Mythimna unipuncta, contains two copies of the lef-7 gene.</title>
        <authorList>
            <person name="Harrison R.L."/>
            <person name="Mowery J.D."/>
            <person name="Rowley D.L."/>
            <person name="Bauchan G.R."/>
            <person name="Theilmann D.A."/>
            <person name="Rohrmann G.F."/>
            <person name="Erlandson M.A."/>
        </authorList>
    </citation>
    <scope>NUCLEOTIDE SEQUENCE [LARGE SCALE GENOMIC DNA]</scope>
    <source>
        <strain evidence="1">#7</strain>
    </source>
</reference>
<proteinExistence type="predicted"/>
<dbReference type="Proteomes" id="UP000297194">
    <property type="component" value="Segment"/>
</dbReference>
<accession>A0A2K9VS76</accession>